<dbReference type="AlphaFoldDB" id="A0A0G1IV51"/>
<dbReference type="Pfam" id="PF04392">
    <property type="entry name" value="ABC_sub_bind"/>
    <property type="match status" value="1"/>
</dbReference>
<accession>A0A0G1IV51</accession>
<dbReference type="SUPFAM" id="SSF53822">
    <property type="entry name" value="Periplasmic binding protein-like I"/>
    <property type="match status" value="1"/>
</dbReference>
<dbReference type="CDD" id="cd06325">
    <property type="entry name" value="PBP1_ABC_unchar_transporter"/>
    <property type="match status" value="1"/>
</dbReference>
<dbReference type="Gene3D" id="3.40.50.2300">
    <property type="match status" value="2"/>
</dbReference>
<evidence type="ECO:0008006" key="3">
    <source>
        <dbReference type="Google" id="ProtNLM"/>
    </source>
</evidence>
<name>A0A0G1IV51_9BACT</name>
<dbReference type="PANTHER" id="PTHR35271:SF1">
    <property type="entry name" value="ABC TRANSPORTER, SUBSTRATE-BINDING LIPOPROTEIN"/>
    <property type="match status" value="1"/>
</dbReference>
<dbReference type="InterPro" id="IPR007487">
    <property type="entry name" value="ABC_transpt-TYRBP-like"/>
</dbReference>
<gene>
    <name evidence="1" type="ORF">UW55_C0007G0035</name>
</gene>
<comment type="caution">
    <text evidence="1">The sequence shown here is derived from an EMBL/GenBank/DDBJ whole genome shotgun (WGS) entry which is preliminary data.</text>
</comment>
<dbReference type="InterPro" id="IPR028082">
    <property type="entry name" value="Peripla_BP_I"/>
</dbReference>
<sequence length="328" mass="36208">MTGFIFFQYTYNQTNVEPLRKYKIGIIINNDVQMPNVDGFKSKMKELGYIDGANTEYIIKNAQNKPDLQIKYPEEIIAAKSDMIVVLSPAVAVNLSKQNPSVPVLFMDIDPETLIKDKAYPEKNITGVSAGFLDFAGKRVEVLKEIYPSIKKIIIPSDKNHPNYPKFIESVRAAASRLQIEIVEIQTKDIGDFLSRLPEIVNKKNGDALIFYPGPNNISAAGGAANAPKRKLIVDQLIKEKMPAINHNMEIGCASEGVLACYGNYRVDVGKEGAILADKILKGVPIKDIPVVPPVKTLVLEINLKTAKSIGITIPQAILSRANKVYQE</sequence>
<dbReference type="EMBL" id="LCIT01000007">
    <property type="protein sequence ID" value="KKT62995.1"/>
    <property type="molecule type" value="Genomic_DNA"/>
</dbReference>
<proteinExistence type="predicted"/>
<evidence type="ECO:0000313" key="1">
    <source>
        <dbReference type="EMBL" id="KKT62995.1"/>
    </source>
</evidence>
<dbReference type="Proteomes" id="UP000033945">
    <property type="component" value="Unassembled WGS sequence"/>
</dbReference>
<reference evidence="1 2" key="1">
    <citation type="journal article" date="2015" name="Nature">
        <title>rRNA introns, odd ribosomes, and small enigmatic genomes across a large radiation of phyla.</title>
        <authorList>
            <person name="Brown C.T."/>
            <person name="Hug L.A."/>
            <person name="Thomas B.C."/>
            <person name="Sharon I."/>
            <person name="Castelle C.J."/>
            <person name="Singh A."/>
            <person name="Wilkins M.J."/>
            <person name="Williams K.H."/>
            <person name="Banfield J.F."/>
        </authorList>
    </citation>
    <scope>NUCLEOTIDE SEQUENCE [LARGE SCALE GENOMIC DNA]</scope>
</reference>
<evidence type="ECO:0000313" key="2">
    <source>
        <dbReference type="Proteomes" id="UP000033945"/>
    </source>
</evidence>
<dbReference type="PANTHER" id="PTHR35271">
    <property type="entry name" value="ABC TRANSPORTER, SUBSTRATE-BINDING LIPOPROTEIN-RELATED"/>
    <property type="match status" value="1"/>
</dbReference>
<organism evidence="1 2">
    <name type="scientific">Candidatus Giovannonibacteria bacterium GW2011_GWA2_44_26</name>
    <dbReference type="NCBI Taxonomy" id="1618648"/>
    <lineage>
        <taxon>Bacteria</taxon>
        <taxon>Candidatus Giovannoniibacteriota</taxon>
    </lineage>
</organism>
<protein>
    <recommendedName>
        <fullName evidence="3">ABC transporter substrate binding protein</fullName>
    </recommendedName>
</protein>